<dbReference type="EC" id="3.1.3.18" evidence="4"/>
<evidence type="ECO:0000256" key="4">
    <source>
        <dbReference type="ARBA" id="ARBA00013078"/>
    </source>
</evidence>
<comment type="catalytic activity">
    <reaction evidence="1">
        <text>2-phosphoglycolate + H2O = glycolate + phosphate</text>
        <dbReference type="Rhea" id="RHEA:14369"/>
        <dbReference type="ChEBI" id="CHEBI:15377"/>
        <dbReference type="ChEBI" id="CHEBI:29805"/>
        <dbReference type="ChEBI" id="CHEBI:43474"/>
        <dbReference type="ChEBI" id="CHEBI:58033"/>
        <dbReference type="EC" id="3.1.3.18"/>
    </reaction>
</comment>
<evidence type="ECO:0000313" key="6">
    <source>
        <dbReference type="Proteomes" id="UP000715095"/>
    </source>
</evidence>
<dbReference type="GO" id="GO:0016787">
    <property type="term" value="F:hydrolase activity"/>
    <property type="evidence" value="ECO:0007669"/>
    <property type="project" value="UniProtKB-KW"/>
</dbReference>
<evidence type="ECO:0000256" key="3">
    <source>
        <dbReference type="ARBA" id="ARBA00006171"/>
    </source>
</evidence>
<dbReference type="InterPro" id="IPR050155">
    <property type="entry name" value="HAD-like_hydrolase_sf"/>
</dbReference>
<dbReference type="InterPro" id="IPR023214">
    <property type="entry name" value="HAD_sf"/>
</dbReference>
<dbReference type="SUPFAM" id="SSF56784">
    <property type="entry name" value="HAD-like"/>
    <property type="match status" value="1"/>
</dbReference>
<gene>
    <name evidence="5" type="ORF">H6A60_09075</name>
</gene>
<organism evidence="5 6">
    <name type="scientific">Sutterella massiliensis</name>
    <dbReference type="NCBI Taxonomy" id="1816689"/>
    <lineage>
        <taxon>Bacteria</taxon>
        <taxon>Pseudomonadati</taxon>
        <taxon>Pseudomonadota</taxon>
        <taxon>Betaproteobacteria</taxon>
        <taxon>Burkholderiales</taxon>
        <taxon>Sutterellaceae</taxon>
        <taxon>Sutterella</taxon>
    </lineage>
</organism>
<dbReference type="Proteomes" id="UP000715095">
    <property type="component" value="Unassembled WGS sequence"/>
</dbReference>
<dbReference type="Gene3D" id="3.40.50.1000">
    <property type="entry name" value="HAD superfamily/HAD-like"/>
    <property type="match status" value="1"/>
</dbReference>
<comment type="similarity">
    <text evidence="3">Belongs to the HAD-like hydrolase superfamily. CbbY/CbbZ/Gph/YieH family.</text>
</comment>
<evidence type="ECO:0000313" key="5">
    <source>
        <dbReference type="EMBL" id="MBM6704631.1"/>
    </source>
</evidence>
<proteinExistence type="inferred from homology"/>
<reference evidence="5 6" key="1">
    <citation type="journal article" date="2021" name="Sci. Rep.">
        <title>The distribution of antibiotic resistance genes in chicken gut microbiota commensals.</title>
        <authorList>
            <person name="Juricova H."/>
            <person name="Matiasovicova J."/>
            <person name="Kubasova T."/>
            <person name="Cejkova D."/>
            <person name="Rychlik I."/>
        </authorList>
    </citation>
    <scope>NUCLEOTIDE SEQUENCE [LARGE SCALE GENOMIC DNA]</scope>
    <source>
        <strain evidence="5 6">An829</strain>
    </source>
</reference>
<dbReference type="PANTHER" id="PTHR43434">
    <property type="entry name" value="PHOSPHOGLYCOLATE PHOSPHATASE"/>
    <property type="match status" value="1"/>
</dbReference>
<sequence>MTVKAVFFDLDGTLVDSLPALYEGVRRLSVEIDLPDPGRERVGDMIGAGIRVLVGRLIAWWREAAPGHALPEVDDALRSLASHWADAGTAAICVYPGTIEGIRALREAGIKTALVTNKVRDLTLELLQEKGLAGLFDAIVTGSDCERLKPYPDMIERALLLTGVTSACAVMVGDSRNDAMAARAAGVHALLVETGYNEGEPLATWATANGFFNVFDDTAAACRAVLQKEEFR</sequence>
<dbReference type="Gene3D" id="1.10.150.240">
    <property type="entry name" value="Putative phosphatase, domain 2"/>
    <property type="match status" value="1"/>
</dbReference>
<keyword evidence="6" id="KW-1185">Reference proteome</keyword>
<evidence type="ECO:0000256" key="1">
    <source>
        <dbReference type="ARBA" id="ARBA00000830"/>
    </source>
</evidence>
<dbReference type="NCBIfam" id="TIGR01549">
    <property type="entry name" value="HAD-SF-IA-v1"/>
    <property type="match status" value="1"/>
</dbReference>
<dbReference type="InterPro" id="IPR036412">
    <property type="entry name" value="HAD-like_sf"/>
</dbReference>
<dbReference type="SFLD" id="SFLDG01129">
    <property type="entry name" value="C1.5:_HAD__Beta-PGM__Phosphata"/>
    <property type="match status" value="1"/>
</dbReference>
<dbReference type="NCBIfam" id="TIGR01509">
    <property type="entry name" value="HAD-SF-IA-v3"/>
    <property type="match status" value="1"/>
</dbReference>
<dbReference type="InterPro" id="IPR023198">
    <property type="entry name" value="PGP-like_dom2"/>
</dbReference>
<accession>A0ABS2DTG3</accession>
<evidence type="ECO:0000256" key="2">
    <source>
        <dbReference type="ARBA" id="ARBA00004818"/>
    </source>
</evidence>
<dbReference type="PANTHER" id="PTHR43434:SF1">
    <property type="entry name" value="PHOSPHOGLYCOLATE PHOSPHATASE"/>
    <property type="match status" value="1"/>
</dbReference>
<comment type="pathway">
    <text evidence="2">Organic acid metabolism; glycolate biosynthesis; glycolate from 2-phosphoglycolate: step 1/1.</text>
</comment>
<dbReference type="Pfam" id="PF13419">
    <property type="entry name" value="HAD_2"/>
    <property type="match status" value="1"/>
</dbReference>
<dbReference type="InterPro" id="IPR006439">
    <property type="entry name" value="HAD-SF_hydro_IA"/>
</dbReference>
<dbReference type="SFLD" id="SFLDS00003">
    <property type="entry name" value="Haloacid_Dehalogenase"/>
    <property type="match status" value="1"/>
</dbReference>
<keyword evidence="5" id="KW-0378">Hydrolase</keyword>
<comment type="caution">
    <text evidence="5">The sequence shown here is derived from an EMBL/GenBank/DDBJ whole genome shotgun (WGS) entry which is preliminary data.</text>
</comment>
<dbReference type="InterPro" id="IPR041492">
    <property type="entry name" value="HAD_2"/>
</dbReference>
<name>A0ABS2DTG3_9BURK</name>
<dbReference type="SFLD" id="SFLDG01135">
    <property type="entry name" value="C1.5.6:_HAD__Beta-PGM__Phospha"/>
    <property type="match status" value="1"/>
</dbReference>
<protein>
    <recommendedName>
        <fullName evidence="4">phosphoglycolate phosphatase</fullName>
        <ecNumber evidence="4">3.1.3.18</ecNumber>
    </recommendedName>
</protein>
<dbReference type="EMBL" id="JACJJC010000014">
    <property type="protein sequence ID" value="MBM6704631.1"/>
    <property type="molecule type" value="Genomic_DNA"/>
</dbReference>
<dbReference type="PRINTS" id="PR00413">
    <property type="entry name" value="HADHALOGNASE"/>
</dbReference>
<dbReference type="RefSeq" id="WP_205103736.1">
    <property type="nucleotide sequence ID" value="NZ_JACJJC010000014.1"/>
</dbReference>